<dbReference type="EMBL" id="UYRX01000148">
    <property type="protein sequence ID" value="VDK75545.1"/>
    <property type="molecule type" value="Genomic_DNA"/>
</dbReference>
<gene>
    <name evidence="2" type="ORF">NLS_LOCUS2966</name>
</gene>
<evidence type="ECO:0000313" key="3">
    <source>
        <dbReference type="Proteomes" id="UP000277928"/>
    </source>
</evidence>
<evidence type="ECO:0000313" key="2">
    <source>
        <dbReference type="EMBL" id="VDK75545.1"/>
    </source>
</evidence>
<dbReference type="AlphaFoldDB" id="A0A3P6T4L0"/>
<organism evidence="2 3">
    <name type="scientific">Litomosoides sigmodontis</name>
    <name type="common">Filarial nematode worm</name>
    <dbReference type="NCBI Taxonomy" id="42156"/>
    <lineage>
        <taxon>Eukaryota</taxon>
        <taxon>Metazoa</taxon>
        <taxon>Ecdysozoa</taxon>
        <taxon>Nematoda</taxon>
        <taxon>Chromadorea</taxon>
        <taxon>Rhabditida</taxon>
        <taxon>Spirurina</taxon>
        <taxon>Spiruromorpha</taxon>
        <taxon>Filarioidea</taxon>
        <taxon>Onchocercidae</taxon>
        <taxon>Litomosoides</taxon>
    </lineage>
</organism>
<accession>A0A3P6T4L0</accession>
<sequence>MGMVGKIGCRYWGAFAAVYKCVDKWKPRQRRKSINPQSFRFLQAKQAITLQMARRNAKAERGQRTKYYFEKGEEGFKEPLENAIAALTNLLKYRPYDRSVRLKRSALWKILHNRQNALIDALIYFCIELSKDCLDVQLDDINRAFSNDLKYLINEECNRIDSYAQSLKPFLTQDFINLWLSCDCDDPLVEDIWNVRNEQRGTLPDHIAPLKEGQYKEALKALSNGELSSVMKILEKASINGNYRLEATLLLALAHTRNDGATVDKFLDRFERIWDQKPSGYNLRRCKQLVVRYISISRAIRYNPFSGKKMENETKDAEANLYLQEALIIFWKRQNSDIGEVFWKKELKNDNRRKLQHIQKLCDLALKAKPDFHAAKILKLRSILELQMAISISVADNENLKPLENIVNKTNEITQAYNAFGDLCLYSIYLANSKIDKAKLCCERMLDALFFGGQPLSFIIRCDWNADKMKTLKRLKILVAKEPENYVAHILMYYYHFKHDELNCAFEHIDCVLKFWPYHMTTNNLLVYIRAYVQCRLLQTVQKEMDTAVEASFRMMSCSLPALGNLCKGQDNEVNTNESKKVVEIPGKSSQEFCEMEQFYLKLDAVAQQKPAMSEILAEKDQEPKICGTETTSTSNFISLLFLSNSKKTDHIATFDEKAENAGRIIGAAFYYAEQLRREIEQGSRVEKDKHRSDDINDTKDSLKQTLKSEKMVVCNEKKTRNGVMRSIN</sequence>
<protein>
    <submittedName>
        <fullName evidence="2">Uncharacterized protein</fullName>
    </submittedName>
</protein>
<reference evidence="2 3" key="1">
    <citation type="submission" date="2018-08" db="EMBL/GenBank/DDBJ databases">
        <authorList>
            <person name="Laetsch R D."/>
            <person name="Stevens L."/>
            <person name="Kumar S."/>
            <person name="Blaxter L. M."/>
        </authorList>
    </citation>
    <scope>NUCLEOTIDE SEQUENCE [LARGE SCALE GENOMIC DNA]</scope>
</reference>
<dbReference type="OrthoDB" id="5825944at2759"/>
<dbReference type="Proteomes" id="UP000277928">
    <property type="component" value="Unassembled WGS sequence"/>
</dbReference>
<name>A0A3P6T4L0_LITSI</name>
<keyword evidence="3" id="KW-1185">Reference proteome</keyword>
<proteinExistence type="predicted"/>
<evidence type="ECO:0000256" key="1">
    <source>
        <dbReference type="SAM" id="MobiDB-lite"/>
    </source>
</evidence>
<feature type="region of interest" description="Disordered" evidence="1">
    <location>
        <begin position="682"/>
        <end position="702"/>
    </location>
</feature>